<evidence type="ECO:0000256" key="4">
    <source>
        <dbReference type="ARBA" id="ARBA00022692"/>
    </source>
</evidence>
<feature type="transmembrane region" description="Helical" evidence="8">
    <location>
        <begin position="152"/>
        <end position="173"/>
    </location>
</feature>
<comment type="subcellular location">
    <subcellularLocation>
        <location evidence="1">Cell membrane</location>
        <topology evidence="1">Multi-pass membrane protein</topology>
    </subcellularLocation>
</comment>
<dbReference type="InterPro" id="IPR011701">
    <property type="entry name" value="MFS"/>
</dbReference>
<dbReference type="RefSeq" id="WP_084690395.1">
    <property type="nucleotide sequence ID" value="NZ_JOFV01000022.1"/>
</dbReference>
<dbReference type="SUPFAM" id="SSF103473">
    <property type="entry name" value="MFS general substrate transporter"/>
    <property type="match status" value="1"/>
</dbReference>
<evidence type="ECO:0000313" key="12">
    <source>
        <dbReference type="Proteomes" id="UP000289805"/>
    </source>
</evidence>
<dbReference type="CDD" id="cd17337">
    <property type="entry name" value="MFS_CsbX"/>
    <property type="match status" value="1"/>
</dbReference>
<dbReference type="STRING" id="1713.GCA_000718325_03431"/>
<dbReference type="InterPro" id="IPR036259">
    <property type="entry name" value="MFS_trans_sf"/>
</dbReference>
<dbReference type="AlphaFoldDB" id="A0A4V1N429"/>
<comment type="caution">
    <text evidence="11">The sequence shown here is derived from an EMBL/GenBank/DDBJ whole genome shotgun (WGS) entry which is preliminary data.</text>
</comment>
<evidence type="ECO:0000256" key="5">
    <source>
        <dbReference type="ARBA" id="ARBA00022989"/>
    </source>
</evidence>
<dbReference type="InterPro" id="IPR050171">
    <property type="entry name" value="MFS_Transporters"/>
</dbReference>
<feature type="transmembrane region" description="Helical" evidence="8">
    <location>
        <begin position="361"/>
        <end position="385"/>
    </location>
</feature>
<evidence type="ECO:0000313" key="13">
    <source>
        <dbReference type="Proteomes" id="UP000290517"/>
    </source>
</evidence>
<evidence type="ECO:0000313" key="10">
    <source>
        <dbReference type="EMBL" id="RXR22780.1"/>
    </source>
</evidence>
<feature type="transmembrane region" description="Helical" evidence="8">
    <location>
        <begin position="272"/>
        <end position="291"/>
    </location>
</feature>
<dbReference type="PROSITE" id="PS50850">
    <property type="entry name" value="MFS"/>
    <property type="match status" value="1"/>
</dbReference>
<dbReference type="Proteomes" id="UP000290517">
    <property type="component" value="Unassembled WGS sequence"/>
</dbReference>
<dbReference type="Gene3D" id="1.20.1250.20">
    <property type="entry name" value="MFS general substrate transporter like domains"/>
    <property type="match status" value="2"/>
</dbReference>
<proteinExistence type="predicted"/>
<feature type="region of interest" description="Disordered" evidence="7">
    <location>
        <begin position="428"/>
        <end position="457"/>
    </location>
</feature>
<evidence type="ECO:0000256" key="3">
    <source>
        <dbReference type="ARBA" id="ARBA00022475"/>
    </source>
</evidence>
<feature type="transmembrane region" description="Helical" evidence="8">
    <location>
        <begin position="391"/>
        <end position="410"/>
    </location>
</feature>
<accession>A0A4V1N429</accession>
<feature type="transmembrane region" description="Helical" evidence="8">
    <location>
        <begin position="90"/>
        <end position="111"/>
    </location>
</feature>
<feature type="transmembrane region" description="Helical" evidence="8">
    <location>
        <begin position="238"/>
        <end position="260"/>
    </location>
</feature>
<dbReference type="Proteomes" id="UP000289805">
    <property type="component" value="Unassembled WGS sequence"/>
</dbReference>
<dbReference type="EMBL" id="SDJR01000012">
    <property type="protein sequence ID" value="RXR22780.1"/>
    <property type="molecule type" value="Genomic_DNA"/>
</dbReference>
<dbReference type="PANTHER" id="PTHR23517:SF13">
    <property type="entry name" value="MAJOR FACILITATOR SUPERFAMILY MFS_1"/>
    <property type="match status" value="1"/>
</dbReference>
<dbReference type="InterPro" id="IPR020846">
    <property type="entry name" value="MFS_dom"/>
</dbReference>
<reference evidence="12 13" key="1">
    <citation type="submission" date="2019-01" db="EMBL/GenBank/DDBJ databases">
        <title>Oerskovia turbata Genome sequencing and assembly.</title>
        <authorList>
            <person name="Dou T."/>
        </authorList>
    </citation>
    <scope>NUCLEOTIDE SEQUENCE [LARGE SCALE GENOMIC DNA]</scope>
    <source>
        <strain evidence="11 12">JCM12123</strain>
        <strain evidence="10 13">JCM3160</strain>
    </source>
</reference>
<keyword evidence="3" id="KW-1003">Cell membrane</keyword>
<protein>
    <submittedName>
        <fullName evidence="11">MFS transporter</fullName>
    </submittedName>
</protein>
<dbReference type="GO" id="GO:0005886">
    <property type="term" value="C:plasma membrane"/>
    <property type="evidence" value="ECO:0007669"/>
    <property type="project" value="UniProtKB-SubCell"/>
</dbReference>
<dbReference type="NCBIfam" id="TIGR00897">
    <property type="entry name" value="2A0118"/>
    <property type="match status" value="1"/>
</dbReference>
<dbReference type="Pfam" id="PF07690">
    <property type="entry name" value="MFS_1"/>
    <property type="match status" value="2"/>
</dbReference>
<dbReference type="EMBL" id="SDJQ01000028">
    <property type="protein sequence ID" value="RXR30726.1"/>
    <property type="molecule type" value="Genomic_DNA"/>
</dbReference>
<feature type="transmembrane region" description="Helical" evidence="8">
    <location>
        <begin position="330"/>
        <end position="354"/>
    </location>
</feature>
<feature type="transmembrane region" description="Helical" evidence="8">
    <location>
        <begin position="57"/>
        <end position="78"/>
    </location>
</feature>
<sequence length="457" mass="47653">MSSVEAPAGGAFARFLTSQGISRPLAWGFVALMLFMVGDGIELSFLSNYLTEGGFSAGQVAGLFSAYGIVVAVSAWLAGALAEAWGPRRVMLLGAAVWIVFEVVFLAFGVMPGNYPVMVFAYAVRAIGYPFFAYGFLVWVTMETPNAVMGKAVGWYWFFNAMGLGVISGYFVAGAIDPLGSLGTLWSALAFVVVATVMVALLVRTRSGAHKISREETVKGLVRSITIMRDRPKVAVGGAVRLINTISYYSFAVFLGVYMVGTVGFTQAQWSSIWGTMLLANVAANLVSGYASDRFGRINVIAWGGGLATAITVLGFYYVPQGLGANFPVIMALGIVYGLALGMYVPLSAVVPLLAPQNKAAAVAVLNLGAGLSNFVGPAVAALVVPLGVAPVVWILAGFYVVGLFLTFLLREPGIEAADHLPGASDGATLGASADDDPRTTTSGPGTTAVDSTVVGR</sequence>
<organism evidence="11 12">
    <name type="scientific">Oerskovia turbata</name>
    <dbReference type="NCBI Taxonomy" id="1713"/>
    <lineage>
        <taxon>Bacteria</taxon>
        <taxon>Bacillati</taxon>
        <taxon>Actinomycetota</taxon>
        <taxon>Actinomycetes</taxon>
        <taxon>Micrococcales</taxon>
        <taxon>Cellulomonadaceae</taxon>
        <taxon>Oerskovia</taxon>
    </lineage>
</organism>
<feature type="transmembrane region" description="Helical" evidence="8">
    <location>
        <begin position="298"/>
        <end position="318"/>
    </location>
</feature>
<evidence type="ECO:0000256" key="1">
    <source>
        <dbReference type="ARBA" id="ARBA00004651"/>
    </source>
</evidence>
<feature type="domain" description="Major facilitator superfamily (MFS) profile" evidence="9">
    <location>
        <begin position="24"/>
        <end position="415"/>
    </location>
</feature>
<dbReference type="PANTHER" id="PTHR23517">
    <property type="entry name" value="RESISTANCE PROTEIN MDTM, PUTATIVE-RELATED-RELATED"/>
    <property type="match status" value="1"/>
</dbReference>
<keyword evidence="4 8" id="KW-0812">Transmembrane</keyword>
<keyword evidence="6 8" id="KW-0472">Membrane</keyword>
<evidence type="ECO:0000313" key="11">
    <source>
        <dbReference type="EMBL" id="RXR30726.1"/>
    </source>
</evidence>
<feature type="compositionally biased region" description="Polar residues" evidence="7">
    <location>
        <begin position="440"/>
        <end position="451"/>
    </location>
</feature>
<keyword evidence="2" id="KW-0813">Transport</keyword>
<dbReference type="InterPro" id="IPR004748">
    <property type="entry name" value="Polyol_permease-like"/>
</dbReference>
<dbReference type="GO" id="GO:0022857">
    <property type="term" value="F:transmembrane transporter activity"/>
    <property type="evidence" value="ECO:0007669"/>
    <property type="project" value="InterPro"/>
</dbReference>
<gene>
    <name evidence="10" type="ORF">EQW73_16345</name>
    <name evidence="11" type="ORF">EQW78_17255</name>
</gene>
<evidence type="ECO:0000256" key="2">
    <source>
        <dbReference type="ARBA" id="ARBA00022448"/>
    </source>
</evidence>
<dbReference type="OrthoDB" id="3522477at2"/>
<evidence type="ECO:0000256" key="6">
    <source>
        <dbReference type="ARBA" id="ARBA00023136"/>
    </source>
</evidence>
<evidence type="ECO:0000259" key="9">
    <source>
        <dbReference type="PROSITE" id="PS50850"/>
    </source>
</evidence>
<feature type="transmembrane region" description="Helical" evidence="8">
    <location>
        <begin position="117"/>
        <end position="140"/>
    </location>
</feature>
<keyword evidence="5 8" id="KW-1133">Transmembrane helix</keyword>
<feature type="transmembrane region" description="Helical" evidence="8">
    <location>
        <begin position="24"/>
        <end position="45"/>
    </location>
</feature>
<keyword evidence="13" id="KW-1185">Reference proteome</keyword>
<name>A0A4V1N429_9CELL</name>
<evidence type="ECO:0000256" key="7">
    <source>
        <dbReference type="SAM" id="MobiDB-lite"/>
    </source>
</evidence>
<feature type="transmembrane region" description="Helical" evidence="8">
    <location>
        <begin position="185"/>
        <end position="203"/>
    </location>
</feature>
<evidence type="ECO:0000256" key="8">
    <source>
        <dbReference type="SAM" id="Phobius"/>
    </source>
</evidence>